<dbReference type="EMBL" id="CH473996">
    <property type="protein sequence ID" value="EDL97966.1"/>
    <property type="molecule type" value="Genomic_DNA"/>
</dbReference>
<accession>A6JQ49</accession>
<reference evidence="2" key="1">
    <citation type="submission" date="2005-09" db="EMBL/GenBank/DDBJ databases">
        <authorList>
            <person name="Mural R.J."/>
            <person name="Li P.W."/>
            <person name="Adams M.D."/>
            <person name="Amanatides P.G."/>
            <person name="Baden-Tillson H."/>
            <person name="Barnstead M."/>
            <person name="Chin S.H."/>
            <person name="Dew I."/>
            <person name="Evans C.A."/>
            <person name="Ferriera S."/>
            <person name="Flanigan M."/>
            <person name="Fosler C."/>
            <person name="Glodek A."/>
            <person name="Gu Z."/>
            <person name="Holt R.A."/>
            <person name="Jennings D."/>
            <person name="Kraft C.L."/>
            <person name="Lu F."/>
            <person name="Nguyen T."/>
            <person name="Nusskern D.R."/>
            <person name="Pfannkoch C.M."/>
            <person name="Sitter C."/>
            <person name="Sutton G.G."/>
            <person name="Venter J.C."/>
            <person name="Wang Z."/>
            <person name="Woodage T."/>
            <person name="Zheng X.H."/>
            <person name="Zhong F."/>
        </authorList>
    </citation>
    <scope>NUCLEOTIDE SEQUENCE [LARGE SCALE GENOMIC DNA]</scope>
    <source>
        <strain>BN</strain>
        <strain evidence="2">Sprague-Dawley</strain>
    </source>
</reference>
<protein>
    <submittedName>
        <fullName evidence="1">Transmembrane protein 17, isoform CRA_a</fullName>
    </submittedName>
</protein>
<keyword evidence="1" id="KW-0472">Membrane</keyword>
<keyword evidence="1" id="KW-0812">Transmembrane</keyword>
<evidence type="ECO:0000313" key="2">
    <source>
        <dbReference type="Proteomes" id="UP000234681"/>
    </source>
</evidence>
<gene>
    <name evidence="1 3" type="primary">Tmem17</name>
    <name evidence="1" type="ORF">rCG_23236</name>
</gene>
<name>A6JQ49_RAT</name>
<evidence type="ECO:0000313" key="1">
    <source>
        <dbReference type="EMBL" id="EDL97966.1"/>
    </source>
</evidence>
<evidence type="ECO:0000313" key="3">
    <source>
        <dbReference type="RGD" id="1310566"/>
    </source>
</evidence>
<sequence>MASPESAVENGTFIIDSCLFLPVAWKLQIKLRCKCFSWVEFFLDSGTARLRKMAGYES</sequence>
<proteinExistence type="predicted"/>
<organism evidence="1 2">
    <name type="scientific">Rattus norvegicus</name>
    <name type="common">Rat</name>
    <dbReference type="NCBI Taxonomy" id="10116"/>
    <lineage>
        <taxon>Eukaryota</taxon>
        <taxon>Metazoa</taxon>
        <taxon>Chordata</taxon>
        <taxon>Craniata</taxon>
        <taxon>Vertebrata</taxon>
        <taxon>Euteleostomi</taxon>
        <taxon>Mammalia</taxon>
        <taxon>Eutheria</taxon>
        <taxon>Euarchontoglires</taxon>
        <taxon>Glires</taxon>
        <taxon>Rodentia</taxon>
        <taxon>Myomorpha</taxon>
        <taxon>Muroidea</taxon>
        <taxon>Muridae</taxon>
        <taxon>Murinae</taxon>
        <taxon>Rattus</taxon>
    </lineage>
</organism>
<feature type="non-terminal residue" evidence="1">
    <location>
        <position position="58"/>
    </location>
</feature>
<dbReference type="AlphaFoldDB" id="A6JQ49"/>
<dbReference type="Proteomes" id="UP000234681">
    <property type="component" value="Chromosome 14"/>
</dbReference>
<dbReference type="RGD" id="1310566">
    <property type="gene designation" value="Tmem17"/>
</dbReference>